<keyword evidence="1" id="KW-0472">Membrane</keyword>
<dbReference type="AlphaFoldDB" id="A0A2H0YTV1"/>
<keyword evidence="1" id="KW-1133">Transmembrane helix</keyword>
<gene>
    <name evidence="2" type="ORF">COT25_00715</name>
</gene>
<evidence type="ECO:0000313" key="2">
    <source>
        <dbReference type="EMBL" id="PIS41880.1"/>
    </source>
</evidence>
<accession>A0A2H0YTV1</accession>
<comment type="caution">
    <text evidence="2">The sequence shown here is derived from an EMBL/GenBank/DDBJ whole genome shotgun (WGS) entry which is preliminary data.</text>
</comment>
<organism evidence="2 3">
    <name type="scientific">Candidatus Kerfeldbacteria bacterium CG08_land_8_20_14_0_20_42_7</name>
    <dbReference type="NCBI Taxonomy" id="2014245"/>
    <lineage>
        <taxon>Bacteria</taxon>
        <taxon>Candidatus Kerfeldiibacteriota</taxon>
    </lineage>
</organism>
<name>A0A2H0YTV1_9BACT</name>
<feature type="transmembrane region" description="Helical" evidence="1">
    <location>
        <begin position="32"/>
        <end position="55"/>
    </location>
</feature>
<dbReference type="EMBL" id="PEXV01000024">
    <property type="protein sequence ID" value="PIS41880.1"/>
    <property type="molecule type" value="Genomic_DNA"/>
</dbReference>
<dbReference type="Proteomes" id="UP000228711">
    <property type="component" value="Unassembled WGS sequence"/>
</dbReference>
<evidence type="ECO:0000256" key="1">
    <source>
        <dbReference type="SAM" id="Phobius"/>
    </source>
</evidence>
<keyword evidence="1" id="KW-0812">Transmembrane</keyword>
<protein>
    <submittedName>
        <fullName evidence="2">Uncharacterized protein</fullName>
    </submittedName>
</protein>
<evidence type="ECO:0000313" key="3">
    <source>
        <dbReference type="Proteomes" id="UP000228711"/>
    </source>
</evidence>
<sequence length="64" mass="7100">MRRLGSILSVTIAGILPLCTHAQEVGPSVKMRLTLFIVIYVIGFIVSILLLFIIAHKGKDHEQQ</sequence>
<proteinExistence type="predicted"/>
<reference evidence="3" key="1">
    <citation type="submission" date="2017-09" db="EMBL/GenBank/DDBJ databases">
        <title>Depth-based differentiation of microbial function through sediment-hosted aquifers and enrichment of novel symbionts in the deep terrestrial subsurface.</title>
        <authorList>
            <person name="Probst A.J."/>
            <person name="Ladd B."/>
            <person name="Jarett J.K."/>
            <person name="Geller-Mcgrath D.E."/>
            <person name="Sieber C.M.K."/>
            <person name="Emerson J.B."/>
            <person name="Anantharaman K."/>
            <person name="Thomas B.C."/>
            <person name="Malmstrom R."/>
            <person name="Stieglmeier M."/>
            <person name="Klingl A."/>
            <person name="Woyke T."/>
            <person name="Ryan C.M."/>
            <person name="Banfield J.F."/>
        </authorList>
    </citation>
    <scope>NUCLEOTIDE SEQUENCE [LARGE SCALE GENOMIC DNA]</scope>
</reference>